<gene>
    <name evidence="4" type="ORF">ABFO16_05795</name>
</gene>
<keyword evidence="1 4" id="KW-0328">Glycosyltransferase</keyword>
<evidence type="ECO:0000313" key="5">
    <source>
        <dbReference type="Proteomes" id="UP001478133"/>
    </source>
</evidence>
<keyword evidence="2 4" id="KW-0808">Transferase</keyword>
<keyword evidence="5" id="KW-1185">Reference proteome</keyword>
<dbReference type="EC" id="2.4.-.-" evidence="4"/>
<dbReference type="Pfam" id="PF00535">
    <property type="entry name" value="Glycos_transf_2"/>
    <property type="match status" value="1"/>
</dbReference>
<comment type="caution">
    <text evidence="4">The sequence shown here is derived from an EMBL/GenBank/DDBJ whole genome shotgun (WGS) entry which is preliminary data.</text>
</comment>
<dbReference type="RefSeq" id="WP_367286446.1">
    <property type="nucleotide sequence ID" value="NZ_JBBMEY010000018.1"/>
</dbReference>
<dbReference type="PANTHER" id="PTHR22916">
    <property type="entry name" value="GLYCOSYLTRANSFERASE"/>
    <property type="match status" value="1"/>
</dbReference>
<evidence type="ECO:0000256" key="2">
    <source>
        <dbReference type="ARBA" id="ARBA00022679"/>
    </source>
</evidence>
<dbReference type="InterPro" id="IPR001173">
    <property type="entry name" value="Glyco_trans_2-like"/>
</dbReference>
<dbReference type="Gene3D" id="3.90.550.10">
    <property type="entry name" value="Spore Coat Polysaccharide Biosynthesis Protein SpsA, Chain A"/>
    <property type="match status" value="1"/>
</dbReference>
<feature type="domain" description="Glycosyltransferase 2-like" evidence="3">
    <location>
        <begin position="5"/>
        <end position="133"/>
    </location>
</feature>
<sequence>MVKISVVVPVYNAESIIERCVDSIISNNYDNLEVILVEDCSKDNSLEKCKELSKKYDCVRYVHNGVNMGVSYTRNRGIYEATGDYTMFVDSDDWIDKDYINSFIDVLNDNPMALTICGYVNHDEKYNGRTDNVIWSNTKKNVSAKLKPELKTIYDRTLLQQLWNKAFVTKIIQDNKLKFDESISIGEDLRFILEYIKVSEIQDVVFINKPLYHYMRDQDGSLMYKVGLESVEEPLKNLRSLYELIGYSKNKIKESIDSDSKKQVNLYAYLIMHNAGMKMKEKKRLIFSLDSQNGKILYKNNRNIYYKEKISKAIRR</sequence>
<dbReference type="InterPro" id="IPR029044">
    <property type="entry name" value="Nucleotide-diphossugar_trans"/>
</dbReference>
<evidence type="ECO:0000313" key="4">
    <source>
        <dbReference type="EMBL" id="MEQ2565746.1"/>
    </source>
</evidence>
<accession>A0ABV1HTV1</accession>
<protein>
    <submittedName>
        <fullName evidence="4">Glycosyltransferase family 2 protein</fullName>
        <ecNumber evidence="4">2.4.-.-</ecNumber>
    </submittedName>
</protein>
<dbReference type="SUPFAM" id="SSF53448">
    <property type="entry name" value="Nucleotide-diphospho-sugar transferases"/>
    <property type="match status" value="1"/>
</dbReference>
<reference evidence="4 5" key="1">
    <citation type="submission" date="2024-03" db="EMBL/GenBank/DDBJ databases">
        <title>Human intestinal bacterial collection.</title>
        <authorList>
            <person name="Pauvert C."/>
            <person name="Hitch T.C.A."/>
            <person name="Clavel T."/>
        </authorList>
    </citation>
    <scope>NUCLEOTIDE SEQUENCE [LARGE SCALE GENOMIC DNA]</scope>
    <source>
        <strain evidence="4 5">CLA-AP-H18</strain>
    </source>
</reference>
<dbReference type="EMBL" id="JBBMFI010000017">
    <property type="protein sequence ID" value="MEQ2565746.1"/>
    <property type="molecule type" value="Genomic_DNA"/>
</dbReference>
<dbReference type="CDD" id="cd00761">
    <property type="entry name" value="Glyco_tranf_GTA_type"/>
    <property type="match status" value="1"/>
</dbReference>
<proteinExistence type="predicted"/>
<name>A0ABV1HTV1_9FIRM</name>
<dbReference type="PANTHER" id="PTHR22916:SF51">
    <property type="entry name" value="GLYCOSYLTRANSFERASE EPSH-RELATED"/>
    <property type="match status" value="1"/>
</dbReference>
<dbReference type="GO" id="GO:0016757">
    <property type="term" value="F:glycosyltransferase activity"/>
    <property type="evidence" value="ECO:0007669"/>
    <property type="project" value="UniProtKB-KW"/>
</dbReference>
<evidence type="ECO:0000256" key="1">
    <source>
        <dbReference type="ARBA" id="ARBA00022676"/>
    </source>
</evidence>
<organism evidence="4 5">
    <name type="scientific">Ruminococcoides intestinihominis</name>
    <dbReference type="NCBI Taxonomy" id="3133161"/>
    <lineage>
        <taxon>Bacteria</taxon>
        <taxon>Bacillati</taxon>
        <taxon>Bacillota</taxon>
        <taxon>Clostridia</taxon>
        <taxon>Eubacteriales</taxon>
        <taxon>Oscillospiraceae</taxon>
        <taxon>Ruminococcoides</taxon>
    </lineage>
</organism>
<dbReference type="Proteomes" id="UP001478133">
    <property type="component" value="Unassembled WGS sequence"/>
</dbReference>
<evidence type="ECO:0000259" key="3">
    <source>
        <dbReference type="Pfam" id="PF00535"/>
    </source>
</evidence>